<dbReference type="PANTHER" id="PTHR45786">
    <property type="entry name" value="DNA BINDING PROTEIN-LIKE"/>
    <property type="match status" value="1"/>
</dbReference>
<keyword evidence="2" id="KW-1185">Reference proteome</keyword>
<accession>A0A182HWY8</accession>
<proteinExistence type="predicted"/>
<protein>
    <recommendedName>
        <fullName evidence="3">Helitron helicase-like domain-containing protein</fullName>
    </recommendedName>
</protein>
<evidence type="ECO:0000313" key="1">
    <source>
        <dbReference type="EnsemblMetazoa" id="AARA005817-PA"/>
    </source>
</evidence>
<evidence type="ECO:0008006" key="3">
    <source>
        <dbReference type="Google" id="ProtNLM"/>
    </source>
</evidence>
<dbReference type="AlphaFoldDB" id="A0A182HWY8"/>
<dbReference type="EnsemblMetazoa" id="AARA005817-RA">
    <property type="protein sequence ID" value="AARA005817-PA"/>
    <property type="gene ID" value="AARA005817"/>
</dbReference>
<dbReference type="PANTHER" id="PTHR45786:SF74">
    <property type="entry name" value="ATP-DEPENDENT DNA HELICASE"/>
    <property type="match status" value="1"/>
</dbReference>
<sequence>MSTGLEARTLNTGLGYHDNYNYPIRHKLNARTPCPYCAAEKWAGEAGTLCCNGGQVILPPFQEPPTELSELFDDAEFMRNIRVYNNAFAFTSMGASIRANDHVRQDRSVANGRGVYTFRIQGTLCHRIGALDQVPGHAPAYAQLYFNDTRIEEKQNNVNEARVALSNKLDRMKVAILQLMFDANNSLAHLFRHAYERKTLQQNVQLHIHARLPGLDQRRYNRPTADEVGGIFLYGEQGQSRDIVLQCRASGNLSRPIRSCIHTQKLGGHIIFQRECGVIGHNDTHKQVATTMMNQPTVKDKWQLEKIPDHGRLRLENMPLIGCVQGPDKHP</sequence>
<name>A0A182HWY8_ANOAR</name>
<dbReference type="VEuPathDB" id="VectorBase:AARA21_006050"/>
<dbReference type="Proteomes" id="UP000075840">
    <property type="component" value="Unassembled WGS sequence"/>
</dbReference>
<evidence type="ECO:0000313" key="2">
    <source>
        <dbReference type="Proteomes" id="UP000075840"/>
    </source>
</evidence>
<organism evidence="1 2">
    <name type="scientific">Anopheles arabiensis</name>
    <name type="common">Mosquito</name>
    <dbReference type="NCBI Taxonomy" id="7173"/>
    <lineage>
        <taxon>Eukaryota</taxon>
        <taxon>Metazoa</taxon>
        <taxon>Ecdysozoa</taxon>
        <taxon>Arthropoda</taxon>
        <taxon>Hexapoda</taxon>
        <taxon>Insecta</taxon>
        <taxon>Pterygota</taxon>
        <taxon>Neoptera</taxon>
        <taxon>Endopterygota</taxon>
        <taxon>Diptera</taxon>
        <taxon>Nematocera</taxon>
        <taxon>Culicoidea</taxon>
        <taxon>Culicidae</taxon>
        <taxon>Anophelinae</taxon>
        <taxon>Anopheles</taxon>
    </lineage>
</organism>
<dbReference type="VEuPathDB" id="VectorBase:AARA005817"/>
<reference evidence="1" key="1">
    <citation type="submission" date="2022-08" db="UniProtKB">
        <authorList>
            <consortium name="EnsemblMetazoa"/>
        </authorList>
    </citation>
    <scope>IDENTIFICATION</scope>
    <source>
        <strain evidence="1">Dongola</strain>
    </source>
</reference>
<dbReference type="EMBL" id="APCN01006257">
    <property type="status" value="NOT_ANNOTATED_CDS"/>
    <property type="molecule type" value="Genomic_DNA"/>
</dbReference>